<keyword evidence="7" id="KW-0862">Zinc</keyword>
<dbReference type="PIRSF" id="PIRSF010130">
    <property type="entry name" value="PduL"/>
    <property type="match status" value="1"/>
</dbReference>
<dbReference type="GO" id="GO:0016747">
    <property type="term" value="F:acyltransferase activity, transferring groups other than amino-acyl groups"/>
    <property type="evidence" value="ECO:0007669"/>
    <property type="project" value="InterPro"/>
</dbReference>
<dbReference type="PANTHER" id="PTHR39453:SF1">
    <property type="entry name" value="PHOSPHATE PROPANOYLTRANSFERASE"/>
    <property type="match status" value="1"/>
</dbReference>
<evidence type="ECO:0000256" key="5">
    <source>
        <dbReference type="ARBA" id="ARBA00022679"/>
    </source>
</evidence>
<dbReference type="RefSeq" id="WP_055268269.1">
    <property type="nucleotide sequence ID" value="NZ_CABIXQ010000031.1"/>
</dbReference>
<evidence type="ECO:0000256" key="2">
    <source>
        <dbReference type="ARBA" id="ARBA00007342"/>
    </source>
</evidence>
<name>A0A174LAZ7_9CLOT</name>
<organism evidence="11 12">
    <name type="scientific">Clostridium disporicum</name>
    <dbReference type="NCBI Taxonomy" id="84024"/>
    <lineage>
        <taxon>Bacteria</taxon>
        <taxon>Bacillati</taxon>
        <taxon>Bacillota</taxon>
        <taxon>Clostridia</taxon>
        <taxon>Eubacteriales</taxon>
        <taxon>Clostridiaceae</taxon>
        <taxon>Clostridium</taxon>
    </lineage>
</organism>
<comment type="function">
    <text evidence="10">Involved in 1,2-propanediol (1,2-PD) degradation by catalyzing the conversion of propanoyl-CoA to propanoyl-phosphate.</text>
</comment>
<dbReference type="InterPro" id="IPR008300">
    <property type="entry name" value="PTAC"/>
</dbReference>
<dbReference type="EMBL" id="CYZX01000031">
    <property type="protein sequence ID" value="CUP19687.1"/>
    <property type="molecule type" value="Genomic_DNA"/>
</dbReference>
<evidence type="ECO:0000256" key="9">
    <source>
        <dbReference type="ARBA" id="ARBA00047589"/>
    </source>
</evidence>
<evidence type="ECO:0000256" key="7">
    <source>
        <dbReference type="ARBA" id="ARBA00022833"/>
    </source>
</evidence>
<evidence type="ECO:0000256" key="3">
    <source>
        <dbReference type="ARBA" id="ARBA00012206"/>
    </source>
</evidence>
<accession>A0A174LAZ7</accession>
<comment type="cofactor">
    <cofactor evidence="1">
        <name>Zn(2+)</name>
        <dbReference type="ChEBI" id="CHEBI:29105"/>
    </cofactor>
</comment>
<keyword evidence="8 10" id="KW-0012">Acyltransferase</keyword>
<evidence type="ECO:0000256" key="6">
    <source>
        <dbReference type="ARBA" id="ARBA00022723"/>
    </source>
</evidence>
<gene>
    <name evidence="11" type="primary">pduL</name>
    <name evidence="11" type="ORF">ERS852471_03180</name>
</gene>
<dbReference type="PANTHER" id="PTHR39453">
    <property type="entry name" value="PHOSPHATE PROPANOYLTRANSFERASE"/>
    <property type="match status" value="1"/>
</dbReference>
<dbReference type="OrthoDB" id="9784365at2"/>
<evidence type="ECO:0000256" key="4">
    <source>
        <dbReference type="ARBA" id="ARBA00020837"/>
    </source>
</evidence>
<dbReference type="GO" id="GO:0046872">
    <property type="term" value="F:metal ion binding"/>
    <property type="evidence" value="ECO:0007669"/>
    <property type="project" value="UniProtKB-KW"/>
</dbReference>
<dbReference type="EC" id="2.3.1.222" evidence="3 10"/>
<comment type="catalytic activity">
    <reaction evidence="9 10">
        <text>propanoyl-CoA + phosphate = propanoyl phosphate + CoA</text>
        <dbReference type="Rhea" id="RHEA:28046"/>
        <dbReference type="ChEBI" id="CHEBI:43474"/>
        <dbReference type="ChEBI" id="CHEBI:57287"/>
        <dbReference type="ChEBI" id="CHEBI:57392"/>
        <dbReference type="ChEBI" id="CHEBI:58933"/>
        <dbReference type="EC" id="2.3.1.222"/>
    </reaction>
</comment>
<keyword evidence="6" id="KW-0479">Metal-binding</keyword>
<dbReference type="AlphaFoldDB" id="A0A174LAZ7"/>
<sequence length="211" mass="23295">MNETLVQLITEKVMDVLKNEQPSSKKEVKVGVSARHIHLSKEHLEVLFGKGYELNVKKYLMGDQFASEELVTIVGPKLRSIEKVRILGPVRKETQVEISATDAITLGVKAPVRLSGDTKSSASITIVGPKGTVRIDEGCIIAKRHIHMHPEDSKRLGIGEGVVSVRIKGDRAGILENVDVRVREDFHFEMHIDTDEANALGIKNGSFVEII</sequence>
<dbReference type="UniPathway" id="UPA00621"/>
<reference evidence="11 12" key="1">
    <citation type="submission" date="2015-09" db="EMBL/GenBank/DDBJ databases">
        <authorList>
            <consortium name="Pathogen Informatics"/>
        </authorList>
    </citation>
    <scope>NUCLEOTIDE SEQUENCE [LARGE SCALE GENOMIC DNA]</scope>
    <source>
        <strain evidence="11 12">2789STDY5834856</strain>
    </source>
</reference>
<evidence type="ECO:0000256" key="8">
    <source>
        <dbReference type="ARBA" id="ARBA00023315"/>
    </source>
</evidence>
<dbReference type="GO" id="GO:0051144">
    <property type="term" value="P:1,2-propanediol catabolic process"/>
    <property type="evidence" value="ECO:0007669"/>
    <property type="project" value="UniProtKB-UniPathway"/>
</dbReference>
<dbReference type="Proteomes" id="UP000095594">
    <property type="component" value="Unassembled WGS sequence"/>
</dbReference>
<evidence type="ECO:0000313" key="11">
    <source>
        <dbReference type="EMBL" id="CUP19687.1"/>
    </source>
</evidence>
<keyword evidence="5 10" id="KW-0808">Transferase</keyword>
<proteinExistence type="inferred from homology"/>
<protein>
    <recommendedName>
        <fullName evidence="4 10">Phosphate propanoyltransferase</fullName>
        <ecNumber evidence="3 10">2.3.1.222</ecNumber>
    </recommendedName>
</protein>
<evidence type="ECO:0000256" key="10">
    <source>
        <dbReference type="PIRNR" id="PIRNR010130"/>
    </source>
</evidence>
<comment type="similarity">
    <text evidence="2 10">Belongs to the PduL family.</text>
</comment>
<comment type="pathway">
    <text evidence="10">Polyol metabolism; 1,2-propanediol degradation.</text>
</comment>
<evidence type="ECO:0000256" key="1">
    <source>
        <dbReference type="ARBA" id="ARBA00001947"/>
    </source>
</evidence>
<dbReference type="Pfam" id="PF06130">
    <property type="entry name" value="PTAC"/>
    <property type="match status" value="1"/>
</dbReference>
<evidence type="ECO:0000313" key="12">
    <source>
        <dbReference type="Proteomes" id="UP000095594"/>
    </source>
</evidence>
<dbReference type="NCBIfam" id="NF011652">
    <property type="entry name" value="PRK15070.1"/>
    <property type="match status" value="1"/>
</dbReference>